<dbReference type="InterPro" id="IPR050194">
    <property type="entry name" value="Glycosyltransferase_grp1"/>
</dbReference>
<dbReference type="InterPro" id="IPR001296">
    <property type="entry name" value="Glyco_trans_1"/>
</dbReference>
<gene>
    <name evidence="3" type="ORF">GCM10022292_24170</name>
</gene>
<reference evidence="4" key="1">
    <citation type="journal article" date="2019" name="Int. J. Syst. Evol. Microbiol.">
        <title>The Global Catalogue of Microorganisms (GCM) 10K type strain sequencing project: providing services to taxonomists for standard genome sequencing and annotation.</title>
        <authorList>
            <consortium name="The Broad Institute Genomics Platform"/>
            <consortium name="The Broad Institute Genome Sequencing Center for Infectious Disease"/>
            <person name="Wu L."/>
            <person name="Ma J."/>
        </authorList>
    </citation>
    <scope>NUCLEOTIDE SEQUENCE [LARGE SCALE GENOMIC DNA]</scope>
    <source>
        <strain evidence="4">JCM 17633</strain>
    </source>
</reference>
<dbReference type="RefSeq" id="WP_344714940.1">
    <property type="nucleotide sequence ID" value="NZ_BAABCB010000020.1"/>
</dbReference>
<dbReference type="Pfam" id="PF00534">
    <property type="entry name" value="Glycos_transf_1"/>
    <property type="match status" value="1"/>
</dbReference>
<dbReference type="Pfam" id="PF13439">
    <property type="entry name" value="Glyco_transf_4"/>
    <property type="match status" value="1"/>
</dbReference>
<dbReference type="InterPro" id="IPR028098">
    <property type="entry name" value="Glyco_trans_4-like_N"/>
</dbReference>
<feature type="domain" description="Glycosyl transferase family 1" evidence="1">
    <location>
        <begin position="199"/>
        <end position="363"/>
    </location>
</feature>
<keyword evidence="4" id="KW-1185">Reference proteome</keyword>
<dbReference type="CDD" id="cd03801">
    <property type="entry name" value="GT4_PimA-like"/>
    <property type="match status" value="1"/>
</dbReference>
<comment type="caution">
    <text evidence="3">The sequence shown here is derived from an EMBL/GenBank/DDBJ whole genome shotgun (WGS) entry which is preliminary data.</text>
</comment>
<protein>
    <submittedName>
        <fullName evidence="3">Glycosyltransferase family 4 protein</fullName>
    </submittedName>
</protein>
<dbReference type="PANTHER" id="PTHR45947:SF3">
    <property type="entry name" value="SULFOQUINOVOSYL TRANSFERASE SQD2"/>
    <property type="match status" value="1"/>
</dbReference>
<accession>A0ABP8CXR6</accession>
<evidence type="ECO:0000313" key="3">
    <source>
        <dbReference type="EMBL" id="GAA4244655.1"/>
    </source>
</evidence>
<evidence type="ECO:0000313" key="4">
    <source>
        <dbReference type="Proteomes" id="UP001501682"/>
    </source>
</evidence>
<dbReference type="PANTHER" id="PTHR45947">
    <property type="entry name" value="SULFOQUINOVOSYL TRANSFERASE SQD2"/>
    <property type="match status" value="1"/>
</dbReference>
<name>A0ABP8CXR6_9FLAO</name>
<feature type="domain" description="Glycosyltransferase subfamily 4-like N-terminal" evidence="2">
    <location>
        <begin position="25"/>
        <end position="187"/>
    </location>
</feature>
<dbReference type="SUPFAM" id="SSF53756">
    <property type="entry name" value="UDP-Glycosyltransferase/glycogen phosphorylase"/>
    <property type="match status" value="1"/>
</dbReference>
<dbReference type="Gene3D" id="3.40.50.2000">
    <property type="entry name" value="Glycogen Phosphorylase B"/>
    <property type="match status" value="2"/>
</dbReference>
<organism evidence="3 4">
    <name type="scientific">Winogradskyella damuponensis</name>
    <dbReference type="NCBI Taxonomy" id="943939"/>
    <lineage>
        <taxon>Bacteria</taxon>
        <taxon>Pseudomonadati</taxon>
        <taxon>Bacteroidota</taxon>
        <taxon>Flavobacteriia</taxon>
        <taxon>Flavobacteriales</taxon>
        <taxon>Flavobacteriaceae</taxon>
        <taxon>Winogradskyella</taxon>
    </lineage>
</organism>
<dbReference type="Proteomes" id="UP001501682">
    <property type="component" value="Unassembled WGS sequence"/>
</dbReference>
<evidence type="ECO:0000259" key="2">
    <source>
        <dbReference type="Pfam" id="PF13439"/>
    </source>
</evidence>
<proteinExistence type="predicted"/>
<evidence type="ECO:0000259" key="1">
    <source>
        <dbReference type="Pfam" id="PF00534"/>
    </source>
</evidence>
<sequence>MPEKKLKIAFLTPEYPHSKVKYAAGLGTSVGNLTKALGKQGHSIYVFIYGQNKDDYFIENGIHFYLIGDKTYGFAKWFRYRKHIQHSIQKVISEENIDVLEVADWTGISALMRFSIPVVMRFHGSDRYFCYLENRKQKLKNILFELLAVRGAVAFIAPTAFAGQLSKKLFKISDKKAIETIHYGLQLENFINDKPTIFETNTVLYIGTLVRKKGVLELPEIFKKVKQKVPTAKLVLIGSDAPDIVTGSSSTWELMKERFNDINLRDVQYLGKVPYNEVQNSIKNAHVCVFPTFAETLGMVTIESMSLQKPVVNSNIGWAQELMEDGKSGFLIHPKAHELYASKIVSLLENEDLCLNMGKAAKQFVEERFDIDKQAKKNIEFYKARLNETKKKN</sequence>
<dbReference type="EMBL" id="BAABCB010000020">
    <property type="protein sequence ID" value="GAA4244655.1"/>
    <property type="molecule type" value="Genomic_DNA"/>
</dbReference>